<dbReference type="InterPro" id="IPR012373">
    <property type="entry name" value="Ferrdict_sens_TM"/>
</dbReference>
<dbReference type="EMBL" id="CP025791">
    <property type="protein sequence ID" value="AUP78830.1"/>
    <property type="molecule type" value="Genomic_DNA"/>
</dbReference>
<evidence type="ECO:0000259" key="3">
    <source>
        <dbReference type="Pfam" id="PF16344"/>
    </source>
</evidence>
<dbReference type="Gene3D" id="2.60.120.1440">
    <property type="match status" value="1"/>
</dbReference>
<dbReference type="InterPro" id="IPR006860">
    <property type="entry name" value="FecR"/>
</dbReference>
<dbReference type="PANTHER" id="PTHR30273:SF2">
    <property type="entry name" value="PROTEIN FECR"/>
    <property type="match status" value="1"/>
</dbReference>
<dbReference type="KEGG" id="fek:C1H87_09000"/>
<gene>
    <name evidence="4" type="ORF">C1H87_09000</name>
</gene>
<dbReference type="Pfam" id="PF16344">
    <property type="entry name" value="FecR_C"/>
    <property type="match status" value="1"/>
</dbReference>
<feature type="domain" description="Protein FecR C-terminal" evidence="3">
    <location>
        <begin position="313"/>
        <end position="380"/>
    </location>
</feature>
<evidence type="ECO:0000256" key="1">
    <source>
        <dbReference type="SAM" id="Phobius"/>
    </source>
</evidence>
<organism evidence="4 5">
    <name type="scientific">Flavivirga eckloniae</name>
    <dbReference type="NCBI Taxonomy" id="1803846"/>
    <lineage>
        <taxon>Bacteria</taxon>
        <taxon>Pseudomonadati</taxon>
        <taxon>Bacteroidota</taxon>
        <taxon>Flavobacteriia</taxon>
        <taxon>Flavobacteriales</taxon>
        <taxon>Flavobacteriaceae</taxon>
        <taxon>Flavivirga</taxon>
    </lineage>
</organism>
<dbReference type="Pfam" id="PF04773">
    <property type="entry name" value="FecR"/>
    <property type="match status" value="1"/>
</dbReference>
<sequence length="384" mass="43934">MNNLINKYLNNTITSEELYKLSKWLQDDNNKKIFEIYLRDQSDVYTVLQDVNLESAYASIKKKAKLEPKSSVLKLSVKKWGRYAAVLVCLVGSAYAIYLISQYSSVSTKINDPSNQITLELEDGSIKVLDEFSSEIITNTRGEEIVNHNKKVLRYSNESTTNKETLVYNQLIVPYGKKFQIVLSDGSEVFLNSGSKLKYPVTFLKGLERNVFLDGEAYFSVVKDQDHPFTVITEEMNTRVYGTKFNVSSYKNESNTSTVLVEGRVGVYKTKLEVNKDNLIMVSPGQKATYESGEVAVEKVDIEKYIAWTKGRLHFVDDRFEVIVKELERHFNVAINNTYTEFNQKPITGTFETETLEQILIAFQAYASFEYKIEGKEILITKPK</sequence>
<evidence type="ECO:0000313" key="5">
    <source>
        <dbReference type="Proteomes" id="UP000235826"/>
    </source>
</evidence>
<dbReference type="AlphaFoldDB" id="A0A2K9PP20"/>
<dbReference type="Proteomes" id="UP000235826">
    <property type="component" value="Chromosome"/>
</dbReference>
<dbReference type="Gene3D" id="3.55.50.30">
    <property type="match status" value="1"/>
</dbReference>
<proteinExistence type="predicted"/>
<dbReference type="RefSeq" id="WP_102755485.1">
    <property type="nucleotide sequence ID" value="NZ_CP025791.1"/>
</dbReference>
<dbReference type="OrthoDB" id="649666at2"/>
<evidence type="ECO:0000313" key="4">
    <source>
        <dbReference type="EMBL" id="AUP78830.1"/>
    </source>
</evidence>
<keyword evidence="1" id="KW-0472">Membrane</keyword>
<evidence type="ECO:0000259" key="2">
    <source>
        <dbReference type="Pfam" id="PF04773"/>
    </source>
</evidence>
<feature type="domain" description="FecR protein" evidence="2">
    <location>
        <begin position="176"/>
        <end position="265"/>
    </location>
</feature>
<name>A0A2K9PP20_9FLAO</name>
<keyword evidence="1" id="KW-0812">Transmembrane</keyword>
<dbReference type="InterPro" id="IPR032508">
    <property type="entry name" value="FecR_C"/>
</dbReference>
<dbReference type="PANTHER" id="PTHR30273">
    <property type="entry name" value="PERIPLASMIC SIGNAL SENSOR AND SIGMA FACTOR ACTIVATOR FECR-RELATED"/>
    <property type="match status" value="1"/>
</dbReference>
<dbReference type="GO" id="GO:0016989">
    <property type="term" value="F:sigma factor antagonist activity"/>
    <property type="evidence" value="ECO:0007669"/>
    <property type="project" value="TreeGrafter"/>
</dbReference>
<protein>
    <submittedName>
        <fullName evidence="4">Iron dicitrate transport regulator FecR</fullName>
    </submittedName>
</protein>
<dbReference type="PIRSF" id="PIRSF018266">
    <property type="entry name" value="FecR"/>
    <property type="match status" value="1"/>
</dbReference>
<keyword evidence="1" id="KW-1133">Transmembrane helix</keyword>
<keyword evidence="5" id="KW-1185">Reference proteome</keyword>
<feature type="transmembrane region" description="Helical" evidence="1">
    <location>
        <begin position="83"/>
        <end position="101"/>
    </location>
</feature>
<reference evidence="4 5" key="1">
    <citation type="submission" date="2018-01" db="EMBL/GenBank/DDBJ databases">
        <title>Complete genome sequence of Flavivirga eckloniae ECD14 isolated from seaweed Ecklonia cava.</title>
        <authorList>
            <person name="Lee J.H."/>
            <person name="Baik K.S."/>
            <person name="Seong C.N."/>
        </authorList>
    </citation>
    <scope>NUCLEOTIDE SEQUENCE [LARGE SCALE GENOMIC DNA]</scope>
    <source>
        <strain evidence="4 5">ECD14</strain>
    </source>
</reference>
<accession>A0A2K9PP20</accession>